<proteinExistence type="predicted"/>
<evidence type="ECO:0000313" key="5">
    <source>
        <dbReference type="Proteomes" id="UP000028531"/>
    </source>
</evidence>
<sequence length="259" mass="29145">MKKTILLTALIILSIACGSQKSGMSQNGKNSEKSDDQEYRDRFQNAKELIGREKYSSAILNIDHMTALQLNNGDYTPQRYKAMILQVTGEKEEANIIYQNIINATDASASEKNKARQLMLINNEKKAPLLNEINRLKDSTEFKNAIKVIEVPPMFPGCETLPQETWNKCMSRGVAKHIVRTIDVDIAQVTSNTGFIRSYVNYEIDTTGHISKIRATGKNKFLNLEAHRVMAQLPQVTPGYTNGEKTVVSYTIPIRFTVD</sequence>
<dbReference type="PROSITE" id="PS51257">
    <property type="entry name" value="PROKAR_LIPOPROTEIN"/>
    <property type="match status" value="1"/>
</dbReference>
<feature type="region of interest" description="Disordered" evidence="1">
    <location>
        <begin position="20"/>
        <end position="39"/>
    </location>
</feature>
<comment type="caution">
    <text evidence="3">The sequence shown here is derived from an EMBL/GenBank/DDBJ whole genome shotgun (WGS) entry which is preliminary data.</text>
</comment>
<gene>
    <name evidence="3" type="ORF">IL45_04245</name>
    <name evidence="4" type="ORF">LY02_01052</name>
</gene>
<reference evidence="4 6" key="2">
    <citation type="submission" date="2018-03" db="EMBL/GenBank/DDBJ databases">
        <title>Genomic Encyclopedia of Archaeal and Bacterial Type Strains, Phase II (KMG-II): from individual species to whole genera.</title>
        <authorList>
            <person name="Goeker M."/>
        </authorList>
    </citation>
    <scope>NUCLEOTIDE SEQUENCE [LARGE SCALE GENOMIC DNA]</scope>
    <source>
        <strain evidence="4 6">DSM 22727</strain>
    </source>
</reference>
<evidence type="ECO:0008006" key="7">
    <source>
        <dbReference type="Google" id="ProtNLM"/>
    </source>
</evidence>
<name>A0A084JWV3_NONUL</name>
<organism evidence="3 5">
    <name type="scientific">Nonlabens ulvanivorans</name>
    <name type="common">Persicivirga ulvanivorans</name>
    <dbReference type="NCBI Taxonomy" id="906888"/>
    <lineage>
        <taxon>Bacteria</taxon>
        <taxon>Pseudomonadati</taxon>
        <taxon>Bacteroidota</taxon>
        <taxon>Flavobacteriia</taxon>
        <taxon>Flavobacteriales</taxon>
        <taxon>Flavobacteriaceae</taxon>
        <taxon>Nonlabens</taxon>
    </lineage>
</organism>
<feature type="signal peptide" evidence="2">
    <location>
        <begin position="1"/>
        <end position="18"/>
    </location>
</feature>
<evidence type="ECO:0000313" key="3">
    <source>
        <dbReference type="EMBL" id="KEZ93437.1"/>
    </source>
</evidence>
<dbReference type="Gene3D" id="3.30.1150.10">
    <property type="match status" value="1"/>
</dbReference>
<evidence type="ECO:0000313" key="6">
    <source>
        <dbReference type="Proteomes" id="UP000239997"/>
    </source>
</evidence>
<dbReference type="Proteomes" id="UP000028531">
    <property type="component" value="Unassembled WGS sequence"/>
</dbReference>
<dbReference type="OrthoDB" id="1522859at2"/>
<evidence type="ECO:0000313" key="4">
    <source>
        <dbReference type="EMBL" id="PRX14023.1"/>
    </source>
</evidence>
<accession>A0A084JWV3</accession>
<dbReference type="EMBL" id="PVNA01000002">
    <property type="protein sequence ID" value="PRX14023.1"/>
    <property type="molecule type" value="Genomic_DNA"/>
</dbReference>
<evidence type="ECO:0000256" key="1">
    <source>
        <dbReference type="SAM" id="MobiDB-lite"/>
    </source>
</evidence>
<dbReference type="EMBL" id="JPJI01000026">
    <property type="protein sequence ID" value="KEZ93437.1"/>
    <property type="molecule type" value="Genomic_DNA"/>
</dbReference>
<dbReference type="AlphaFoldDB" id="A0A084JWV3"/>
<reference evidence="3 5" key="1">
    <citation type="submission" date="2014-07" db="EMBL/GenBank/DDBJ databases">
        <title>Draft genome sequence of Nonlabens ulvanivorans, an ulvan degrading bacterium.</title>
        <authorList>
            <person name="Kopel M."/>
            <person name="Helbert W."/>
            <person name="Henrissat B."/>
            <person name="Doniger T."/>
            <person name="Banin E."/>
        </authorList>
    </citation>
    <scope>NUCLEOTIDE SEQUENCE [LARGE SCALE GENOMIC DNA]</scope>
    <source>
        <strain evidence="3 5">PLR</strain>
    </source>
</reference>
<evidence type="ECO:0000256" key="2">
    <source>
        <dbReference type="SAM" id="SignalP"/>
    </source>
</evidence>
<feature type="compositionally biased region" description="Polar residues" evidence="1">
    <location>
        <begin position="20"/>
        <end position="29"/>
    </location>
</feature>
<dbReference type="RefSeq" id="WP_036580713.1">
    <property type="nucleotide sequence ID" value="NZ_JPJI01000026.1"/>
</dbReference>
<feature type="chain" id="PRO_5001777694" description="TonB C-terminal domain-containing protein" evidence="2">
    <location>
        <begin position="19"/>
        <end position="259"/>
    </location>
</feature>
<protein>
    <recommendedName>
        <fullName evidence="7">TonB C-terminal domain-containing protein</fullName>
    </recommendedName>
</protein>
<keyword evidence="2" id="KW-0732">Signal</keyword>
<feature type="compositionally biased region" description="Basic and acidic residues" evidence="1">
    <location>
        <begin position="30"/>
        <end position="39"/>
    </location>
</feature>
<keyword evidence="6" id="KW-1185">Reference proteome</keyword>
<dbReference type="Proteomes" id="UP000239997">
    <property type="component" value="Unassembled WGS sequence"/>
</dbReference>